<organism evidence="10 11">
    <name type="scientific">Schaalia cardiffensis F0333</name>
    <dbReference type="NCBI Taxonomy" id="888050"/>
    <lineage>
        <taxon>Bacteria</taxon>
        <taxon>Bacillati</taxon>
        <taxon>Actinomycetota</taxon>
        <taxon>Actinomycetes</taxon>
        <taxon>Actinomycetales</taxon>
        <taxon>Actinomycetaceae</taxon>
        <taxon>Schaalia</taxon>
    </lineage>
</organism>
<dbReference type="Pfam" id="PF00082">
    <property type="entry name" value="Peptidase_S8"/>
    <property type="match status" value="1"/>
</dbReference>
<evidence type="ECO:0000256" key="3">
    <source>
        <dbReference type="ARBA" id="ARBA00022801"/>
    </source>
</evidence>
<feature type="chain" id="PRO_5004127356" evidence="8">
    <location>
        <begin position="25"/>
        <end position="477"/>
    </location>
</feature>
<dbReference type="Proteomes" id="UP000013015">
    <property type="component" value="Unassembled WGS sequence"/>
</dbReference>
<dbReference type="PRINTS" id="PR00723">
    <property type="entry name" value="SUBTILISIN"/>
</dbReference>
<dbReference type="HOGENOM" id="CLU_011263_13_3_11"/>
<evidence type="ECO:0000256" key="1">
    <source>
        <dbReference type="ARBA" id="ARBA00011073"/>
    </source>
</evidence>
<keyword evidence="2 5" id="KW-0645">Protease</keyword>
<dbReference type="PROSITE" id="PS00136">
    <property type="entry name" value="SUBTILASE_ASP"/>
    <property type="match status" value="1"/>
</dbReference>
<dbReference type="EC" id="3.4.21.66" evidence="10"/>
<dbReference type="InterPro" id="IPR036852">
    <property type="entry name" value="Peptidase_S8/S53_dom_sf"/>
</dbReference>
<dbReference type="InterPro" id="IPR023827">
    <property type="entry name" value="Peptidase_S8_Asp-AS"/>
</dbReference>
<accession>N6X3V9</accession>
<protein>
    <submittedName>
        <fullName evidence="10">Thermitase</fullName>
        <ecNumber evidence="10">3.4.21.66</ecNumber>
    </submittedName>
</protein>
<dbReference type="InterPro" id="IPR022398">
    <property type="entry name" value="Peptidase_S8_His-AS"/>
</dbReference>
<feature type="transmembrane region" description="Helical" evidence="7">
    <location>
        <begin position="451"/>
        <end position="473"/>
    </location>
</feature>
<name>N6X3V9_9ACTO</name>
<evidence type="ECO:0000313" key="10">
    <source>
        <dbReference type="EMBL" id="ENO18122.1"/>
    </source>
</evidence>
<comment type="similarity">
    <text evidence="1 5">Belongs to the peptidase S8 family.</text>
</comment>
<gene>
    <name evidence="10" type="ORF">HMPREF9004_1153</name>
</gene>
<evidence type="ECO:0000256" key="8">
    <source>
        <dbReference type="SAM" id="SignalP"/>
    </source>
</evidence>
<evidence type="ECO:0000256" key="7">
    <source>
        <dbReference type="SAM" id="Phobius"/>
    </source>
</evidence>
<dbReference type="SUPFAM" id="SSF52743">
    <property type="entry name" value="Subtilisin-like"/>
    <property type="match status" value="1"/>
</dbReference>
<keyword evidence="8" id="KW-0732">Signal</keyword>
<dbReference type="EMBL" id="AQHZ01000018">
    <property type="protein sequence ID" value="ENO18122.1"/>
    <property type="molecule type" value="Genomic_DNA"/>
</dbReference>
<comment type="caution">
    <text evidence="10">The sequence shown here is derived from an EMBL/GenBank/DDBJ whole genome shotgun (WGS) entry which is preliminary data.</text>
</comment>
<feature type="domain" description="Peptidase S8/S53" evidence="9">
    <location>
        <begin position="140"/>
        <end position="401"/>
    </location>
</feature>
<dbReference type="InterPro" id="IPR051048">
    <property type="entry name" value="Peptidase_S8/S53_subtilisin"/>
</dbReference>
<proteinExistence type="inferred from homology"/>
<dbReference type="GO" id="GO:0004252">
    <property type="term" value="F:serine-type endopeptidase activity"/>
    <property type="evidence" value="ECO:0007669"/>
    <property type="project" value="UniProtKB-UniRule"/>
</dbReference>
<dbReference type="InterPro" id="IPR015500">
    <property type="entry name" value="Peptidase_S8_subtilisin-rel"/>
</dbReference>
<dbReference type="AlphaFoldDB" id="N6X3V9"/>
<dbReference type="eggNOG" id="COG1404">
    <property type="taxonomic scope" value="Bacteria"/>
</dbReference>
<dbReference type="Gene3D" id="3.40.50.200">
    <property type="entry name" value="Peptidase S8/S53 domain"/>
    <property type="match status" value="1"/>
</dbReference>
<feature type="compositionally biased region" description="Polar residues" evidence="6">
    <location>
        <begin position="82"/>
        <end position="92"/>
    </location>
</feature>
<keyword evidence="7" id="KW-1133">Transmembrane helix</keyword>
<dbReference type="PANTHER" id="PTHR43399:SF4">
    <property type="entry name" value="CELL WALL-ASSOCIATED PROTEASE"/>
    <property type="match status" value="1"/>
</dbReference>
<dbReference type="PROSITE" id="PS51892">
    <property type="entry name" value="SUBTILASE"/>
    <property type="match status" value="1"/>
</dbReference>
<feature type="signal peptide" evidence="8">
    <location>
        <begin position="1"/>
        <end position="24"/>
    </location>
</feature>
<evidence type="ECO:0000256" key="5">
    <source>
        <dbReference type="PROSITE-ProRule" id="PRU01240"/>
    </source>
</evidence>
<dbReference type="STRING" id="888050.HMPREF9004_1153"/>
<feature type="active site" description="Charge relay system" evidence="5">
    <location>
        <position position="181"/>
    </location>
</feature>
<feature type="region of interest" description="Disordered" evidence="6">
    <location>
        <begin position="68"/>
        <end position="102"/>
    </location>
</feature>
<reference evidence="10 11" key="1">
    <citation type="submission" date="2013-03" db="EMBL/GenBank/DDBJ databases">
        <title>Reference genome for the Human Microbiome Project.</title>
        <authorList>
            <person name="Aqrawi P."/>
            <person name="Ayvaz T."/>
            <person name="Bess C."/>
            <person name="Blankenburg K."/>
            <person name="Coyle M."/>
            <person name="Deng J."/>
            <person name="Forbes L."/>
            <person name="Fowler G."/>
            <person name="Francisco L."/>
            <person name="Fu Q."/>
            <person name="Gibbs R."/>
            <person name="Gross S."/>
            <person name="Gubbala S."/>
            <person name="Hale W."/>
            <person name="Hemphill L."/>
            <person name="Highlander S."/>
            <person name="Hirani K."/>
            <person name="Jackson L."/>
            <person name="Jakkamsetti A."/>
            <person name="Javaid M."/>
            <person name="Jayaseelan J.C."/>
            <person name="Jiang H."/>
            <person name="Joshi V."/>
            <person name="Korchina V."/>
            <person name="Kovar C."/>
            <person name="Lara F."/>
            <person name="Lee S."/>
            <person name="Liu Y."/>
            <person name="Mata R."/>
            <person name="Mathew T."/>
            <person name="Munidasa M."/>
            <person name="Muzny D."/>
            <person name="Nazareth L."/>
            <person name="Ngo R."/>
            <person name="Nguyen L."/>
            <person name="Nguyen N."/>
            <person name="Okwuonu G."/>
            <person name="Ongeri F."/>
            <person name="Palculict T."/>
            <person name="Patil S."/>
            <person name="Petrosino J."/>
            <person name="Pham C."/>
            <person name="Pham P."/>
            <person name="Pu L.-L."/>
            <person name="Qin X."/>
            <person name="Qu J."/>
            <person name="Reid J."/>
            <person name="Ross M."/>
            <person name="Ruth R."/>
            <person name="Saada N."/>
            <person name="San Lucas F."/>
            <person name="Santibanez J."/>
            <person name="Shang Y."/>
            <person name="Simmons D."/>
            <person name="Song X.-Z."/>
            <person name="Tang L.-Y."/>
            <person name="Thornton R."/>
            <person name="Warren J."/>
            <person name="Weissenberger G."/>
            <person name="Wilczek-Boney K."/>
            <person name="Worley K."/>
            <person name="Youmans B."/>
            <person name="Zhang J."/>
            <person name="Zhang L."/>
            <person name="Zhao Z."/>
            <person name="Zhou C."/>
            <person name="Zhu D."/>
            <person name="Zhu Y."/>
        </authorList>
    </citation>
    <scope>NUCLEOTIDE SEQUENCE [LARGE SCALE GENOMIC DNA]</scope>
    <source>
        <strain evidence="10 11">F0333</strain>
    </source>
</reference>
<dbReference type="OrthoDB" id="3847604at2"/>
<dbReference type="PATRIC" id="fig|888050.3.peg.1093"/>
<keyword evidence="3 5" id="KW-0378">Hydrolase</keyword>
<evidence type="ECO:0000256" key="4">
    <source>
        <dbReference type="ARBA" id="ARBA00022825"/>
    </source>
</evidence>
<dbReference type="GO" id="GO:0006508">
    <property type="term" value="P:proteolysis"/>
    <property type="evidence" value="ECO:0007669"/>
    <property type="project" value="UniProtKB-KW"/>
</dbReference>
<keyword evidence="4 5" id="KW-0720">Serine protease</keyword>
<dbReference type="RefSeq" id="WP_005963289.1">
    <property type="nucleotide sequence ID" value="NZ_CP040505.1"/>
</dbReference>
<feature type="active site" description="Charge relay system" evidence="5">
    <location>
        <position position="147"/>
    </location>
</feature>
<keyword evidence="7" id="KW-0812">Transmembrane</keyword>
<sequence length="477" mass="49940">MKRHRRGLVAVMFSAILLSSPCVASYPRVTHAALADTPAEATANAPAGAEETPAKALMDAPLRVEDTPLGTATDAPAEATVNAPTVASQRTPTGLKADAPTGPAEDPCVDNLNDHTLVSQTPSFIAQLGMNDAWQLSEGNVLVAVVDSGVDASNPHFLEGAVLAGTDFIDHSDGRIDNSGHGTAVAGQIAARKIENSGVVGMAPHSQILPVRVYENIDSETVQAGRGPNSRVTAEGIRWAADRGAVIITVPLSSSTPSPELESAVRYATDKGSLVVASAGNTETTEQSETNTIRYPAAYPEVLSVTAVDEHGLPSDQVVSGTHVEVAAPGSKVLTTYKSYGDCILAPDAPRTSYATGYVAGLAALVASTYPAETVPEWKYRILATALRPNAAKKSERLGWGIIAPYDALNFTNDGTAAGPDNPKYPRAHKAAPRLMPRPTPHSDRRGAHRLLILIMTGAGSSLVAALFLASWFKRRP</sequence>
<keyword evidence="11" id="KW-1185">Reference proteome</keyword>
<dbReference type="InterPro" id="IPR000209">
    <property type="entry name" value="Peptidase_S8/S53_dom"/>
</dbReference>
<dbReference type="PANTHER" id="PTHR43399">
    <property type="entry name" value="SUBTILISIN-RELATED"/>
    <property type="match status" value="1"/>
</dbReference>
<feature type="region of interest" description="Disordered" evidence="6">
    <location>
        <begin position="415"/>
        <end position="444"/>
    </location>
</feature>
<dbReference type="PROSITE" id="PS00137">
    <property type="entry name" value="SUBTILASE_HIS"/>
    <property type="match status" value="1"/>
</dbReference>
<evidence type="ECO:0000313" key="11">
    <source>
        <dbReference type="Proteomes" id="UP000013015"/>
    </source>
</evidence>
<evidence type="ECO:0000259" key="9">
    <source>
        <dbReference type="Pfam" id="PF00082"/>
    </source>
</evidence>
<evidence type="ECO:0000256" key="2">
    <source>
        <dbReference type="ARBA" id="ARBA00022670"/>
    </source>
</evidence>
<keyword evidence="7" id="KW-0472">Membrane</keyword>
<feature type="active site" description="Charge relay system" evidence="5">
    <location>
        <position position="353"/>
    </location>
</feature>
<evidence type="ECO:0000256" key="6">
    <source>
        <dbReference type="SAM" id="MobiDB-lite"/>
    </source>
</evidence>